<protein>
    <submittedName>
        <fullName evidence="2">Piezo-type mechanosensitive ion channel like protein</fullName>
    </submittedName>
</protein>
<evidence type="ECO:0000313" key="4">
    <source>
        <dbReference type="Proteomes" id="UP000237347"/>
    </source>
</evidence>
<dbReference type="GO" id="GO:0008381">
    <property type="term" value="F:mechanosensitive monoatomic ion channel activity"/>
    <property type="evidence" value="ECO:0007669"/>
    <property type="project" value="InterPro"/>
</dbReference>
<feature type="non-terminal residue" evidence="2">
    <location>
        <position position="1"/>
    </location>
</feature>
<dbReference type="EMBL" id="PKMF04000700">
    <property type="protein sequence ID" value="KAK7821504.1"/>
    <property type="molecule type" value="Genomic_DNA"/>
</dbReference>
<keyword evidence="1" id="KW-0472">Membrane</keyword>
<proteinExistence type="predicted"/>
<feature type="transmembrane region" description="Helical" evidence="1">
    <location>
        <begin position="101"/>
        <end position="118"/>
    </location>
</feature>
<name>A0AAW0IIL0_QUESU</name>
<keyword evidence="1" id="KW-1133">Transmembrane helix</keyword>
<keyword evidence="1" id="KW-0812">Transmembrane</keyword>
<evidence type="ECO:0000313" key="2">
    <source>
        <dbReference type="EMBL" id="KAK7814165.1"/>
    </source>
</evidence>
<dbReference type="Proteomes" id="UP000237347">
    <property type="component" value="Unassembled WGS sequence"/>
</dbReference>
<dbReference type="GO" id="GO:0016020">
    <property type="term" value="C:membrane"/>
    <property type="evidence" value="ECO:0007669"/>
    <property type="project" value="InterPro"/>
</dbReference>
<sequence>IFSLCCIEGSHLRVLCCLLLHSVQLVTRISHPSWISFPFLICSSIGLVDWSLKSRSLRLNIILLYVYQLPIEFSEIFLWVAEFTGLFKISAKSEWSEVCSGLSLLHFYVMVSLVLLLHL</sequence>
<dbReference type="EMBL" id="PKMF04001123">
    <property type="protein sequence ID" value="KAK7814165.1"/>
    <property type="molecule type" value="Genomic_DNA"/>
</dbReference>
<dbReference type="AlphaFoldDB" id="A0AAW0IIL0"/>
<dbReference type="GO" id="GO:0071260">
    <property type="term" value="P:cellular response to mechanical stimulus"/>
    <property type="evidence" value="ECO:0007669"/>
    <property type="project" value="TreeGrafter"/>
</dbReference>
<reference evidence="2" key="3">
    <citation type="submission" date="2023-07" db="EMBL/GenBank/DDBJ databases">
        <title>An improved reference 1 genome and first organelle genomes of Quercus suber.</title>
        <authorList>
            <consortium name="Genosuber Consortium"/>
            <person name="Usie A."/>
            <person name="Serra O."/>
            <person name="Barros P."/>
        </authorList>
    </citation>
    <scope>NUCLEOTIDE SEQUENCE</scope>
    <source>
        <strain evidence="2">HL8</strain>
        <tissue evidence="2">Leaves</tissue>
    </source>
</reference>
<keyword evidence="4" id="KW-1185">Reference proteome</keyword>
<comment type="caution">
    <text evidence="2">The sequence shown here is derived from an EMBL/GenBank/DDBJ whole genome shotgun (WGS) entry which is preliminary data.</text>
</comment>
<dbReference type="GO" id="GO:0005261">
    <property type="term" value="F:monoatomic cation channel activity"/>
    <property type="evidence" value="ECO:0007669"/>
    <property type="project" value="TreeGrafter"/>
</dbReference>
<gene>
    <name evidence="2" type="ORF">CFP56_003467</name>
    <name evidence="3" type="ORF">CFP56_037625</name>
</gene>
<dbReference type="InterPro" id="IPR027272">
    <property type="entry name" value="Piezo"/>
</dbReference>
<accession>A0AAW0IIL0</accession>
<reference evidence="2" key="1">
    <citation type="submission" date="2017-12" db="EMBL/GenBank/DDBJ databases">
        <authorList>
            <person name="Barbosa P."/>
            <person name="Usie A."/>
            <person name="Ramos A.M."/>
        </authorList>
    </citation>
    <scope>NUCLEOTIDE SEQUENCE</scope>
    <source>
        <strain evidence="2">HL8</strain>
        <tissue evidence="2">Leaves</tissue>
    </source>
</reference>
<dbReference type="PANTHER" id="PTHR13167">
    <property type="entry name" value="PIEZO-TYPE MECHANOSENSITIVE ION CHANNEL COMPONENT"/>
    <property type="match status" value="1"/>
</dbReference>
<dbReference type="PANTHER" id="PTHR13167:SF46">
    <property type="entry name" value="PIEZO NON-SPECIFIC CATION CHANNEL R-RAS-BINDING DOMAIN-CONTAINING PROTEIN"/>
    <property type="match status" value="1"/>
</dbReference>
<dbReference type="GO" id="GO:0042391">
    <property type="term" value="P:regulation of membrane potential"/>
    <property type="evidence" value="ECO:0007669"/>
    <property type="project" value="TreeGrafter"/>
</dbReference>
<organism evidence="2 4">
    <name type="scientific">Quercus suber</name>
    <name type="common">Cork oak</name>
    <dbReference type="NCBI Taxonomy" id="58331"/>
    <lineage>
        <taxon>Eukaryota</taxon>
        <taxon>Viridiplantae</taxon>
        <taxon>Streptophyta</taxon>
        <taxon>Embryophyta</taxon>
        <taxon>Tracheophyta</taxon>
        <taxon>Spermatophyta</taxon>
        <taxon>Magnoliopsida</taxon>
        <taxon>eudicotyledons</taxon>
        <taxon>Gunneridae</taxon>
        <taxon>Pentapetalae</taxon>
        <taxon>rosids</taxon>
        <taxon>fabids</taxon>
        <taxon>Fagales</taxon>
        <taxon>Fagaceae</taxon>
        <taxon>Quercus</taxon>
    </lineage>
</organism>
<evidence type="ECO:0000256" key="1">
    <source>
        <dbReference type="SAM" id="Phobius"/>
    </source>
</evidence>
<dbReference type="GO" id="GO:0050982">
    <property type="term" value="P:detection of mechanical stimulus"/>
    <property type="evidence" value="ECO:0007669"/>
    <property type="project" value="TreeGrafter"/>
</dbReference>
<reference evidence="2 4" key="2">
    <citation type="journal article" date="2018" name="Sci. Data">
        <title>The draft genome sequence of cork oak.</title>
        <authorList>
            <person name="Ramos A.M."/>
            <person name="Usie A."/>
            <person name="Barbosa P."/>
            <person name="Barros P.M."/>
            <person name="Capote T."/>
            <person name="Chaves I."/>
            <person name="Simoes F."/>
            <person name="Abreu I."/>
            <person name="Carrasquinho I."/>
            <person name="Faro C."/>
            <person name="Guimaraes J.B."/>
            <person name="Mendonca D."/>
            <person name="Nobrega F."/>
            <person name="Rodrigues L."/>
            <person name="Saibo N.J.M."/>
            <person name="Varela M.C."/>
            <person name="Egas C."/>
            <person name="Matos J."/>
            <person name="Miguel C.M."/>
            <person name="Oliveira M.M."/>
            <person name="Ricardo C.P."/>
            <person name="Goncalves S."/>
        </authorList>
    </citation>
    <scope>NUCLEOTIDE SEQUENCE [LARGE SCALE GENOMIC DNA]</scope>
    <source>
        <strain evidence="4">cv. HL8</strain>
        <strain evidence="2">HL8</strain>
    </source>
</reference>
<evidence type="ECO:0000313" key="3">
    <source>
        <dbReference type="EMBL" id="KAK7821504.1"/>
    </source>
</evidence>
<feature type="transmembrane region" description="Helical" evidence="1">
    <location>
        <begin position="59"/>
        <end position="81"/>
    </location>
</feature>